<dbReference type="SUPFAM" id="SSF48726">
    <property type="entry name" value="Immunoglobulin"/>
    <property type="match status" value="1"/>
</dbReference>
<feature type="transmembrane region" description="Helical" evidence="6">
    <location>
        <begin position="214"/>
        <end position="235"/>
    </location>
</feature>
<evidence type="ECO:0000256" key="1">
    <source>
        <dbReference type="ARBA" id="ARBA00004370"/>
    </source>
</evidence>
<feature type="signal peptide" evidence="7">
    <location>
        <begin position="1"/>
        <end position="20"/>
    </location>
</feature>
<accession>A0A7J6DES2</accession>
<evidence type="ECO:0000256" key="4">
    <source>
        <dbReference type="ARBA" id="ARBA00023180"/>
    </source>
</evidence>
<keyword evidence="2 7" id="KW-0732">Signal</keyword>
<dbReference type="OrthoDB" id="8955135at2759"/>
<dbReference type="Pfam" id="PF07686">
    <property type="entry name" value="V-set"/>
    <property type="match status" value="1"/>
</dbReference>
<keyword evidence="3 6" id="KW-0472">Membrane</keyword>
<keyword evidence="6" id="KW-0812">Transmembrane</keyword>
<evidence type="ECO:0000256" key="5">
    <source>
        <dbReference type="SAM" id="MobiDB-lite"/>
    </source>
</evidence>
<dbReference type="EMBL" id="JAAMOB010000002">
    <property type="protein sequence ID" value="KAF4117750.1"/>
    <property type="molecule type" value="Genomic_DNA"/>
</dbReference>
<keyword evidence="10" id="KW-1185">Reference proteome</keyword>
<comment type="subcellular location">
    <subcellularLocation>
        <location evidence="1">Membrane</location>
    </subcellularLocation>
</comment>
<dbReference type="Proteomes" id="UP000579812">
    <property type="component" value="Unassembled WGS sequence"/>
</dbReference>
<evidence type="ECO:0000256" key="3">
    <source>
        <dbReference type="ARBA" id="ARBA00023136"/>
    </source>
</evidence>
<dbReference type="InterPro" id="IPR013106">
    <property type="entry name" value="Ig_V-set"/>
</dbReference>
<evidence type="ECO:0000256" key="2">
    <source>
        <dbReference type="ARBA" id="ARBA00022729"/>
    </source>
</evidence>
<evidence type="ECO:0000256" key="7">
    <source>
        <dbReference type="SAM" id="SignalP"/>
    </source>
</evidence>
<organism evidence="9 10">
    <name type="scientific">Onychostoma macrolepis</name>
    <dbReference type="NCBI Taxonomy" id="369639"/>
    <lineage>
        <taxon>Eukaryota</taxon>
        <taxon>Metazoa</taxon>
        <taxon>Chordata</taxon>
        <taxon>Craniata</taxon>
        <taxon>Vertebrata</taxon>
        <taxon>Euteleostomi</taxon>
        <taxon>Actinopterygii</taxon>
        <taxon>Neopterygii</taxon>
        <taxon>Teleostei</taxon>
        <taxon>Ostariophysi</taxon>
        <taxon>Cypriniformes</taxon>
        <taxon>Cyprinidae</taxon>
        <taxon>Acrossocheilinae</taxon>
        <taxon>Onychostoma</taxon>
    </lineage>
</organism>
<reference evidence="9 10" key="1">
    <citation type="submission" date="2020-04" db="EMBL/GenBank/DDBJ databases">
        <title>Chromosome-level genome assembly of a cyprinid fish Onychostoma macrolepis by integration of Nanopore Sequencing, Bionano and Hi-C technology.</title>
        <authorList>
            <person name="Wang D."/>
        </authorList>
    </citation>
    <scope>NUCLEOTIDE SEQUENCE [LARGE SCALE GENOMIC DNA]</scope>
    <source>
        <strain evidence="9">SWU-2019</strain>
        <tissue evidence="9">Muscle</tissue>
    </source>
</reference>
<dbReference type="InterPro" id="IPR015631">
    <property type="entry name" value="CD2/SLAM_rcpt"/>
</dbReference>
<feature type="domain" description="Immunoglobulin V-set" evidence="8">
    <location>
        <begin position="24"/>
        <end position="109"/>
    </location>
</feature>
<dbReference type="Gene3D" id="2.60.40.10">
    <property type="entry name" value="Immunoglobulins"/>
    <property type="match status" value="1"/>
</dbReference>
<comment type="caution">
    <text evidence="9">The sequence shown here is derived from an EMBL/GenBank/DDBJ whole genome shotgun (WGS) entry which is preliminary data.</text>
</comment>
<evidence type="ECO:0000313" key="9">
    <source>
        <dbReference type="EMBL" id="KAF4117750.1"/>
    </source>
</evidence>
<feature type="region of interest" description="Disordered" evidence="5">
    <location>
        <begin position="272"/>
        <end position="308"/>
    </location>
</feature>
<dbReference type="PANTHER" id="PTHR12080">
    <property type="entry name" value="SIGNALING LYMPHOCYTIC ACTIVATION MOLECULE"/>
    <property type="match status" value="1"/>
</dbReference>
<evidence type="ECO:0000259" key="8">
    <source>
        <dbReference type="Pfam" id="PF07686"/>
    </source>
</evidence>
<dbReference type="PANTHER" id="PTHR12080:SF56">
    <property type="entry name" value="NATURAL KILLER CELL RECEPTOR 2B4"/>
    <property type="match status" value="1"/>
</dbReference>
<evidence type="ECO:0000256" key="6">
    <source>
        <dbReference type="SAM" id="Phobius"/>
    </source>
</evidence>
<name>A0A7J6DES2_9TELE</name>
<dbReference type="InterPro" id="IPR036179">
    <property type="entry name" value="Ig-like_dom_sf"/>
</dbReference>
<protein>
    <recommendedName>
        <fullName evidence="8">Immunoglobulin V-set domain-containing protein</fullName>
    </recommendedName>
</protein>
<dbReference type="GO" id="GO:0016020">
    <property type="term" value="C:membrane"/>
    <property type="evidence" value="ECO:0007669"/>
    <property type="project" value="UniProtKB-SubCell"/>
</dbReference>
<gene>
    <name evidence="9" type="ORF">G5714_002303</name>
</gene>
<keyword evidence="6" id="KW-1133">Transmembrane helix</keyword>
<evidence type="ECO:0000313" key="10">
    <source>
        <dbReference type="Proteomes" id="UP000579812"/>
    </source>
</evidence>
<sequence>MEFRLLLTLVLSTHITGFSAEIFVFVQTGASVQLDIQTQQLPEFDDLYWTKDKSDNIVKYTNESKKVKLHSSYKHRVNFNYTTFSLTLKNMQKTDSGLFTVRISGESENNIVTYRVSVIDAVEAPVLTVNSNWSSPEPCNFTCNFTISSIYNSSSCSPEEVTSSDNHTLRLSCSGDSIMCNYSNPVSWKTDTKKVNELCIVNEGKQEASAFPPWVIAIICLFTLTLAAVISFCIYEGKKGAQKNEQTIYAEVDENIKPQKSLEMLQKSENPQTVYDTAGDPGKTHVTIHTTPNNDPMNQSSSLTEKSKPDAAVTIYCAIQQQPKTQN</sequence>
<feature type="chain" id="PRO_5029889559" description="Immunoglobulin V-set domain-containing protein" evidence="7">
    <location>
        <begin position="21"/>
        <end position="327"/>
    </location>
</feature>
<dbReference type="AlphaFoldDB" id="A0A7J6DES2"/>
<proteinExistence type="predicted"/>
<keyword evidence="4" id="KW-0325">Glycoprotein</keyword>
<dbReference type="InterPro" id="IPR013783">
    <property type="entry name" value="Ig-like_fold"/>
</dbReference>
<feature type="compositionally biased region" description="Polar residues" evidence="5">
    <location>
        <begin position="287"/>
        <end position="304"/>
    </location>
</feature>